<accession>A0AAV7P068</accession>
<protein>
    <recommendedName>
        <fullName evidence="3">Protein sel-1 homolog 3-like</fullName>
    </recommendedName>
</protein>
<dbReference type="InterPro" id="IPR011990">
    <property type="entry name" value="TPR-like_helical_dom_sf"/>
</dbReference>
<dbReference type="InterPro" id="IPR042756">
    <property type="entry name" value="Sel-1L3"/>
</dbReference>
<dbReference type="Gene3D" id="1.25.40.10">
    <property type="entry name" value="Tetratricopeptide repeat domain"/>
    <property type="match status" value="2"/>
</dbReference>
<dbReference type="Proteomes" id="UP001066276">
    <property type="component" value="Chromosome 8"/>
</dbReference>
<comment type="caution">
    <text evidence="1">The sequence shown here is derived from an EMBL/GenBank/DDBJ whole genome shotgun (WGS) entry which is preliminary data.</text>
</comment>
<dbReference type="Pfam" id="PF08238">
    <property type="entry name" value="Sel1"/>
    <property type="match status" value="7"/>
</dbReference>
<evidence type="ECO:0000313" key="2">
    <source>
        <dbReference type="Proteomes" id="UP001066276"/>
    </source>
</evidence>
<dbReference type="EMBL" id="JANPWB010000012">
    <property type="protein sequence ID" value="KAJ1120572.1"/>
    <property type="molecule type" value="Genomic_DNA"/>
</dbReference>
<evidence type="ECO:0000313" key="1">
    <source>
        <dbReference type="EMBL" id="KAJ1120572.1"/>
    </source>
</evidence>
<dbReference type="PANTHER" id="PTHR44444">
    <property type="entry name" value="PROTEIN SEL-1 HOMOLOG 3"/>
    <property type="match status" value="1"/>
</dbReference>
<sequence length="1065" mass="122337">MCLVGLVVKVVEMGIQIWMKLATGCILFWQLFAQESLYFEDDQESKEPSIRFLNAPQVPVFGYPLQVLYYCPKRQIVFFEILASSLTKSSVPVFKKCWVCGPHESKRLRVVKLEFPAHMVFREDYFIKHSIYILDVLIQAWIIEIPDEPLPFGSSVSSLGLDSSFKSATARTFSFLHSLTPYSRPYKEHMRTLRWDQEIIWRIRKDRLHQCPVEQEMGQLLTFLYACSGENYGIIKTFGPYNNHVLETMRKSITTSVRCTFTTWMYIMRHCSLEYCGVLYHLDLQNNYVSPAVLLMNTGVLHVQVMLRSGKPSAFKTYFTIPLHHWCWLKLDLDGVTSSITVACGQGKTYTMLYRFAEDIFLDDTDGYFFLGGSPLVLGIQAFYGPSFFYRTHNRPEFKVSEFALPDLIASLDLPRWFDKCRRFKDECMAKMQTFLLQARYQWQQESCNDVYKEYIMQYNKVYPGPQSRVWEAPYRRQRATVFKLLNMMVMKRGDWKLNLESLGRALHRSFEKQVTTHLGMAHLKGLLPLLLQAGCLGFHHSFFLASVLFQTGLGVTVDTTKALRFSLIAAQAGERLSLMRLGHKHHLGADGFPVDYDLSYGYYSNIAQQTMEDRLSPNRDQAYVESIRLIDDDVLKQQTKENEDLFLWLRYQARQGVSAAHHAVSRMLFWGQQGISSNLKAAVKFYERGATKLKDPVLMYDYGVVLLRGQGVKQDIPKALTFIKESAEKDFVPAINSLGWYYEQFENDDARAVEFWHKADNLGDKEAPFNLGILYSQGRYPGKPKDEFAAYKYFWKSAMRGHIDAAVHLSIYWSQGIPGAVPRVPVDAVIWTKWASEQNGYLGAILRKGLDGFLQRSWPKALVYYIQAAEAGFDAAQFNMAYLCEMDPEGLVSQYMTEDCILKYYNLSIHADRPATYAQIKMGDLLYTAQPKRKRDVTTAIKMYKEAALQQDPQGLYSLAILVEEGVLIPPATLRELGFNASVRANKFTILVELYRRCRDHTNDVAYVPCSLALLNVHFKYIWMFHSSAVKVFSAVAVTVVTAFSVVTIVSRLQHGGLHLQHNV</sequence>
<organism evidence="1 2">
    <name type="scientific">Pleurodeles waltl</name>
    <name type="common">Iberian ribbed newt</name>
    <dbReference type="NCBI Taxonomy" id="8319"/>
    <lineage>
        <taxon>Eukaryota</taxon>
        <taxon>Metazoa</taxon>
        <taxon>Chordata</taxon>
        <taxon>Craniata</taxon>
        <taxon>Vertebrata</taxon>
        <taxon>Euteleostomi</taxon>
        <taxon>Amphibia</taxon>
        <taxon>Batrachia</taxon>
        <taxon>Caudata</taxon>
        <taxon>Salamandroidea</taxon>
        <taxon>Salamandridae</taxon>
        <taxon>Pleurodelinae</taxon>
        <taxon>Pleurodeles</taxon>
    </lineage>
</organism>
<dbReference type="PANTHER" id="PTHR44444:SF4">
    <property type="entry name" value="PROTEIN SEL-1 HOMOLOG 3 ISOFORM X1"/>
    <property type="match status" value="1"/>
</dbReference>
<keyword evidence="2" id="KW-1185">Reference proteome</keyword>
<dbReference type="SUPFAM" id="SSF81901">
    <property type="entry name" value="HCP-like"/>
    <property type="match status" value="3"/>
</dbReference>
<dbReference type="SMART" id="SM00671">
    <property type="entry name" value="SEL1"/>
    <property type="match status" value="8"/>
</dbReference>
<evidence type="ECO:0008006" key="3">
    <source>
        <dbReference type="Google" id="ProtNLM"/>
    </source>
</evidence>
<reference evidence="1" key="1">
    <citation type="journal article" date="2022" name="bioRxiv">
        <title>Sequencing and chromosome-scale assembly of the giantPleurodeles waltlgenome.</title>
        <authorList>
            <person name="Brown T."/>
            <person name="Elewa A."/>
            <person name="Iarovenko S."/>
            <person name="Subramanian E."/>
            <person name="Araus A.J."/>
            <person name="Petzold A."/>
            <person name="Susuki M."/>
            <person name="Suzuki K.-i.T."/>
            <person name="Hayashi T."/>
            <person name="Toyoda A."/>
            <person name="Oliveira C."/>
            <person name="Osipova E."/>
            <person name="Leigh N.D."/>
            <person name="Simon A."/>
            <person name="Yun M.H."/>
        </authorList>
    </citation>
    <scope>NUCLEOTIDE SEQUENCE</scope>
    <source>
        <strain evidence="1">20211129_DDA</strain>
        <tissue evidence="1">Liver</tissue>
    </source>
</reference>
<name>A0AAV7P068_PLEWA</name>
<dbReference type="AlphaFoldDB" id="A0AAV7P068"/>
<dbReference type="InterPro" id="IPR006597">
    <property type="entry name" value="Sel1-like"/>
</dbReference>
<proteinExistence type="predicted"/>
<gene>
    <name evidence="1" type="ORF">NDU88_008735</name>
</gene>